<sequence>MLVHMLDAEYGMRFPEGNFPLLLHFLVRRLGIPIEFYTLAQRIANHLNIITTYAIRSHTSQINQYLPEANAAAIIIIALKLQYGFDDTNRDSNYKVLPGFPSSFEFLEKWRANFDELGLTTKSKQGEFVRFCQRYLHYDPSHRTRN</sequence>
<accession>A0ACC1HAI8</accession>
<feature type="non-terminal residue" evidence="1">
    <location>
        <position position="146"/>
    </location>
</feature>
<dbReference type="Proteomes" id="UP001145114">
    <property type="component" value="Unassembled WGS sequence"/>
</dbReference>
<comment type="caution">
    <text evidence="1">The sequence shown here is derived from an EMBL/GenBank/DDBJ whole genome shotgun (WGS) entry which is preliminary data.</text>
</comment>
<dbReference type="EMBL" id="JAMZIH010007537">
    <property type="protein sequence ID" value="KAJ1672990.1"/>
    <property type="molecule type" value="Genomic_DNA"/>
</dbReference>
<evidence type="ECO:0000313" key="2">
    <source>
        <dbReference type="Proteomes" id="UP001145114"/>
    </source>
</evidence>
<protein>
    <submittedName>
        <fullName evidence="1">Uncharacterized protein</fullName>
    </submittedName>
</protein>
<evidence type="ECO:0000313" key="1">
    <source>
        <dbReference type="EMBL" id="KAJ1672990.1"/>
    </source>
</evidence>
<keyword evidence="2" id="KW-1185">Reference proteome</keyword>
<proteinExistence type="predicted"/>
<name>A0ACC1HAI8_9FUNG</name>
<reference evidence="1" key="1">
    <citation type="submission" date="2022-06" db="EMBL/GenBank/DDBJ databases">
        <title>Phylogenomic reconstructions and comparative analyses of Kickxellomycotina fungi.</title>
        <authorList>
            <person name="Reynolds N.K."/>
            <person name="Stajich J.E."/>
            <person name="Barry K."/>
            <person name="Grigoriev I.V."/>
            <person name="Crous P."/>
            <person name="Smith M.E."/>
        </authorList>
    </citation>
    <scope>NUCLEOTIDE SEQUENCE</scope>
    <source>
        <strain evidence="1">RSA 2271</strain>
    </source>
</reference>
<gene>
    <name evidence="1" type="ORF">EV182_006101</name>
</gene>
<organism evidence="1 2">
    <name type="scientific">Spiromyces aspiralis</name>
    <dbReference type="NCBI Taxonomy" id="68401"/>
    <lineage>
        <taxon>Eukaryota</taxon>
        <taxon>Fungi</taxon>
        <taxon>Fungi incertae sedis</taxon>
        <taxon>Zoopagomycota</taxon>
        <taxon>Kickxellomycotina</taxon>
        <taxon>Kickxellomycetes</taxon>
        <taxon>Kickxellales</taxon>
        <taxon>Kickxellaceae</taxon>
        <taxon>Spiromyces</taxon>
    </lineage>
</organism>